<dbReference type="Proteomes" id="UP001597045">
    <property type="component" value="Unassembled WGS sequence"/>
</dbReference>
<dbReference type="EMBL" id="JBHTIS010001310">
    <property type="protein sequence ID" value="MFD1047918.1"/>
    <property type="molecule type" value="Genomic_DNA"/>
</dbReference>
<dbReference type="Gene3D" id="3.40.50.980">
    <property type="match status" value="1"/>
</dbReference>
<reference evidence="2" key="1">
    <citation type="journal article" date="2019" name="Int. J. Syst. Evol. Microbiol.">
        <title>The Global Catalogue of Microorganisms (GCM) 10K type strain sequencing project: providing services to taxonomists for standard genome sequencing and annotation.</title>
        <authorList>
            <consortium name="The Broad Institute Genomics Platform"/>
            <consortium name="The Broad Institute Genome Sequencing Center for Infectious Disease"/>
            <person name="Wu L."/>
            <person name="Ma J."/>
        </authorList>
    </citation>
    <scope>NUCLEOTIDE SEQUENCE [LARGE SCALE GENOMIC DNA]</scope>
    <source>
        <strain evidence="2">JCM 31486</strain>
    </source>
</reference>
<accession>A0ABW3MBA3</accession>
<evidence type="ECO:0000313" key="2">
    <source>
        <dbReference type="Proteomes" id="UP001597045"/>
    </source>
</evidence>
<comment type="caution">
    <text evidence="1">The sequence shown here is derived from an EMBL/GenBank/DDBJ whole genome shotgun (WGS) entry which is preliminary data.</text>
</comment>
<feature type="non-terminal residue" evidence="1">
    <location>
        <position position="71"/>
    </location>
</feature>
<keyword evidence="2" id="KW-1185">Reference proteome</keyword>
<evidence type="ECO:0000313" key="1">
    <source>
        <dbReference type="EMBL" id="MFD1047918.1"/>
    </source>
</evidence>
<evidence type="ECO:0008006" key="3">
    <source>
        <dbReference type="Google" id="ProtNLM"/>
    </source>
</evidence>
<organism evidence="1 2">
    <name type="scientific">Kibdelosporangium lantanae</name>
    <dbReference type="NCBI Taxonomy" id="1497396"/>
    <lineage>
        <taxon>Bacteria</taxon>
        <taxon>Bacillati</taxon>
        <taxon>Actinomycetota</taxon>
        <taxon>Actinomycetes</taxon>
        <taxon>Pseudonocardiales</taxon>
        <taxon>Pseudonocardiaceae</taxon>
        <taxon>Kibdelosporangium</taxon>
    </lineage>
</organism>
<protein>
    <recommendedName>
        <fullName evidence="3">AMP-dependent synthetase/ligase domain-containing protein</fullName>
    </recommendedName>
</protein>
<sequence length="71" mass="7892">MTSKTSQLSTTISPTSLRHASSVRHVVTRALTRYRDRVAIRGSEGAWTYGELEDRAGLLAAGLRHELRRLA</sequence>
<dbReference type="SUPFAM" id="SSF56801">
    <property type="entry name" value="Acetyl-CoA synthetase-like"/>
    <property type="match status" value="1"/>
</dbReference>
<gene>
    <name evidence="1" type="ORF">ACFQ1S_21445</name>
</gene>
<proteinExistence type="predicted"/>
<name>A0ABW3MBA3_9PSEU</name>